<protein>
    <submittedName>
        <fullName evidence="2">Uncharacterized protein</fullName>
    </submittedName>
</protein>
<feature type="compositionally biased region" description="Basic and acidic residues" evidence="1">
    <location>
        <begin position="450"/>
        <end position="466"/>
    </location>
</feature>
<feature type="region of interest" description="Disordered" evidence="1">
    <location>
        <begin position="432"/>
        <end position="475"/>
    </location>
</feature>
<accession>A0A1E3X423</accession>
<evidence type="ECO:0000313" key="2">
    <source>
        <dbReference type="EMBL" id="ODS30423.1"/>
    </source>
</evidence>
<comment type="caution">
    <text evidence="2">The sequence shown here is derived from an EMBL/GenBank/DDBJ whole genome shotgun (WGS) entry which is preliminary data.</text>
</comment>
<name>A0A1E3X423_9BACT</name>
<dbReference type="AlphaFoldDB" id="A0A1E3X423"/>
<proteinExistence type="predicted"/>
<dbReference type="EMBL" id="MAYW01000227">
    <property type="protein sequence ID" value="ODS30423.1"/>
    <property type="molecule type" value="Genomic_DNA"/>
</dbReference>
<evidence type="ECO:0000313" key="3">
    <source>
        <dbReference type="Proteomes" id="UP000094056"/>
    </source>
</evidence>
<gene>
    <name evidence="2" type="ORF">SCARUB_04465</name>
</gene>
<organism evidence="2 3">
    <name type="scientific">Candidatus Scalindua rubra</name>
    <dbReference type="NCBI Taxonomy" id="1872076"/>
    <lineage>
        <taxon>Bacteria</taxon>
        <taxon>Pseudomonadati</taxon>
        <taxon>Planctomycetota</taxon>
        <taxon>Candidatus Brocadiia</taxon>
        <taxon>Candidatus Brocadiales</taxon>
        <taxon>Candidatus Scalinduaceae</taxon>
        <taxon>Candidatus Scalindua</taxon>
    </lineage>
</organism>
<reference evidence="2 3" key="1">
    <citation type="submission" date="2016-07" db="EMBL/GenBank/DDBJ databases">
        <title>Draft genome of Scalindua rubra, obtained from a brine-seawater interface in the Red Sea, sheds light on salt adaptation in anammox bacteria.</title>
        <authorList>
            <person name="Speth D.R."/>
            <person name="Lagkouvardos I."/>
            <person name="Wang Y."/>
            <person name="Qian P.-Y."/>
            <person name="Dutilh B.E."/>
            <person name="Jetten M.S."/>
        </authorList>
    </citation>
    <scope>NUCLEOTIDE SEQUENCE [LARGE SCALE GENOMIC DNA]</scope>
    <source>
        <strain evidence="2">BSI-1</strain>
    </source>
</reference>
<evidence type="ECO:0000256" key="1">
    <source>
        <dbReference type="SAM" id="MobiDB-lite"/>
    </source>
</evidence>
<sequence length="596" mass="67798">MKIVAEKPTIDINAALDLIGKDFRFNHAKGIAEWIKNSVDAYNLSDVPDSDQNIIISFVVSSNDYVQEIDVLDFVGMSKEKIDQGFKVWFSPEAAQITNESILSQKKTYGGHGNGGKFYMRQMFQESLATTYFYGRLNVFGFNKNKQYGYDEKYKDYIIEPEEAIRITGLDKRGLAKPWLDNILSKSNGFSLIQGIRPKKSPGTNYRIQLAEKIIQNPQARRLIMRKEVFIQTLPELRLTKLTVPRISPKAGFEEPIEYVCPPKIDLFGKQIKMTNKNYPDPPKLTLYTSEDPLKGASRFGINSIDFLGEIGIVASYQIHELGRFSSGFTDFVYGECICPIMEDEDEDCVRNDREKFINSDRTDALLSWVQDCIDELTSALELKHRKDKKQRDLKDTSSFNQILNTWKNRFVKALLKEQLFGDDIGRTGIGGDEDIGSIIGRSPGKKTGKRAEKKGGSKGGQETKKTPAQPNVLISSHDIDPLSEEEKPYDCDPRQPAVHQRPIDVSHGIYWINTSKPLASKILTLEGSDSPRWRSYLFQRYVDIIVKEAIFELGKRELDLTADDVNRKIDEIISRVSDQATEDLEGFLFDIDYKL</sequence>
<dbReference type="Proteomes" id="UP000094056">
    <property type="component" value="Unassembled WGS sequence"/>
</dbReference>